<evidence type="ECO:0000313" key="1">
    <source>
        <dbReference type="EMBL" id="MFB9095208.1"/>
    </source>
</evidence>
<organism evidence="1 2">
    <name type="scientific">Flavobacterium jumunjinense</name>
    <dbReference type="NCBI Taxonomy" id="998845"/>
    <lineage>
        <taxon>Bacteria</taxon>
        <taxon>Pseudomonadati</taxon>
        <taxon>Bacteroidota</taxon>
        <taxon>Flavobacteriia</taxon>
        <taxon>Flavobacteriales</taxon>
        <taxon>Flavobacteriaceae</taxon>
        <taxon>Flavobacterium</taxon>
    </lineage>
</organism>
<reference evidence="1 2" key="1">
    <citation type="submission" date="2024-09" db="EMBL/GenBank/DDBJ databases">
        <authorList>
            <person name="Sun Q."/>
            <person name="Mori K."/>
        </authorList>
    </citation>
    <scope>NUCLEOTIDE SEQUENCE [LARGE SCALE GENOMIC DNA]</scope>
    <source>
        <strain evidence="1 2">CECT 7955</strain>
    </source>
</reference>
<dbReference type="Proteomes" id="UP001589607">
    <property type="component" value="Unassembled WGS sequence"/>
</dbReference>
<proteinExistence type="predicted"/>
<dbReference type="RefSeq" id="WP_236458173.1">
    <property type="nucleotide sequence ID" value="NZ_CBCSGE010000015.1"/>
</dbReference>
<name>A0ABV5GIR8_9FLAO</name>
<accession>A0ABV5GIR8</accession>
<dbReference type="PROSITE" id="PS51257">
    <property type="entry name" value="PROKAR_LIPOPROTEIN"/>
    <property type="match status" value="1"/>
</dbReference>
<gene>
    <name evidence="1" type="ORF">ACFFVF_01655</name>
</gene>
<evidence type="ECO:0008006" key="3">
    <source>
        <dbReference type="Google" id="ProtNLM"/>
    </source>
</evidence>
<sequence>MKDYRQSILFIASILLFFSCGKDNKGNIPVDDGSIRYQLFQLEKKGWKSKLHSQKADDIKFTATEVPIQFYLLKDKGNHDLFEIDSLYQENKTERVIEFTYEQEDEEDLLKEQFTTLSYEEGVKYMSFALDKDFYVVTSKKDTIKCTGVSYERNFKIAPFQKVLLFFSGIDPEEKVQLIYNDKLFKKGTLKFQFKDTYTEILL</sequence>
<dbReference type="EMBL" id="JBHMEY010000004">
    <property type="protein sequence ID" value="MFB9095208.1"/>
    <property type="molecule type" value="Genomic_DNA"/>
</dbReference>
<comment type="caution">
    <text evidence="1">The sequence shown here is derived from an EMBL/GenBank/DDBJ whole genome shotgun (WGS) entry which is preliminary data.</text>
</comment>
<keyword evidence="2" id="KW-1185">Reference proteome</keyword>
<protein>
    <recommendedName>
        <fullName evidence="3">DUF4738 domain-containing protein</fullName>
    </recommendedName>
</protein>
<evidence type="ECO:0000313" key="2">
    <source>
        <dbReference type="Proteomes" id="UP001589607"/>
    </source>
</evidence>